<feature type="chain" id="PRO_5045576475" description="Lipocalin-like domain-containing protein" evidence="1">
    <location>
        <begin position="26"/>
        <end position="131"/>
    </location>
</feature>
<proteinExistence type="predicted"/>
<dbReference type="PROSITE" id="PS51257">
    <property type="entry name" value="PROKAR_LIPOPROTEIN"/>
    <property type="match status" value="1"/>
</dbReference>
<accession>A0ABW5JP39</accession>
<sequence>MNKLKYLVYLSVSILFILSACKSNSSDSDSGETYELSEFIGEWERTNSTADDFVACPEDPPVLEISQSEIRYPYGDENGSMQNSQILEYAFDGEKFSVDAGWDFEILSNSGDEFRWNDNFDGTEETYVRVE</sequence>
<name>A0ABW5JP39_9BACT</name>
<dbReference type="EMBL" id="JBHULI010000025">
    <property type="protein sequence ID" value="MFD2533232.1"/>
    <property type="molecule type" value="Genomic_DNA"/>
</dbReference>
<keyword evidence="3" id="KW-1185">Reference proteome</keyword>
<organism evidence="2 3">
    <name type="scientific">Gracilimonas halophila</name>
    <dbReference type="NCBI Taxonomy" id="1834464"/>
    <lineage>
        <taxon>Bacteria</taxon>
        <taxon>Pseudomonadati</taxon>
        <taxon>Balneolota</taxon>
        <taxon>Balneolia</taxon>
        <taxon>Balneolales</taxon>
        <taxon>Balneolaceae</taxon>
        <taxon>Gracilimonas</taxon>
    </lineage>
</organism>
<evidence type="ECO:0000313" key="3">
    <source>
        <dbReference type="Proteomes" id="UP001597460"/>
    </source>
</evidence>
<feature type="signal peptide" evidence="1">
    <location>
        <begin position="1"/>
        <end position="25"/>
    </location>
</feature>
<reference evidence="3" key="1">
    <citation type="journal article" date="2019" name="Int. J. Syst. Evol. Microbiol.">
        <title>The Global Catalogue of Microorganisms (GCM) 10K type strain sequencing project: providing services to taxonomists for standard genome sequencing and annotation.</title>
        <authorList>
            <consortium name="The Broad Institute Genomics Platform"/>
            <consortium name="The Broad Institute Genome Sequencing Center for Infectious Disease"/>
            <person name="Wu L."/>
            <person name="Ma J."/>
        </authorList>
    </citation>
    <scope>NUCLEOTIDE SEQUENCE [LARGE SCALE GENOMIC DNA]</scope>
    <source>
        <strain evidence="3">KCTC 52042</strain>
    </source>
</reference>
<keyword evidence="1" id="KW-0732">Signal</keyword>
<evidence type="ECO:0000313" key="2">
    <source>
        <dbReference type="EMBL" id="MFD2533232.1"/>
    </source>
</evidence>
<evidence type="ECO:0008006" key="4">
    <source>
        <dbReference type="Google" id="ProtNLM"/>
    </source>
</evidence>
<dbReference type="RefSeq" id="WP_390303153.1">
    <property type="nucleotide sequence ID" value="NZ_JBHULI010000025.1"/>
</dbReference>
<dbReference type="Proteomes" id="UP001597460">
    <property type="component" value="Unassembled WGS sequence"/>
</dbReference>
<gene>
    <name evidence="2" type="ORF">ACFSVN_12330</name>
</gene>
<evidence type="ECO:0000256" key="1">
    <source>
        <dbReference type="SAM" id="SignalP"/>
    </source>
</evidence>
<comment type="caution">
    <text evidence="2">The sequence shown here is derived from an EMBL/GenBank/DDBJ whole genome shotgun (WGS) entry which is preliminary data.</text>
</comment>
<protein>
    <recommendedName>
        <fullName evidence="4">Lipocalin-like domain-containing protein</fullName>
    </recommendedName>
</protein>